<proteinExistence type="predicted"/>
<dbReference type="GO" id="GO:0016779">
    <property type="term" value="F:nucleotidyltransferase activity"/>
    <property type="evidence" value="ECO:0007669"/>
    <property type="project" value="UniProtKB-KW"/>
</dbReference>
<dbReference type="Proteomes" id="UP001519294">
    <property type="component" value="Unassembled WGS sequence"/>
</dbReference>
<dbReference type="EMBL" id="JAGIKX010000015">
    <property type="protein sequence ID" value="MBP2257877.1"/>
    <property type="molecule type" value="Genomic_DNA"/>
</dbReference>
<reference evidence="1 2" key="1">
    <citation type="submission" date="2021-03" db="EMBL/GenBank/DDBJ databases">
        <title>Genomic Encyclopedia of Type Strains, Phase IV (KMG-IV): sequencing the most valuable type-strain genomes for metagenomic binning, comparative biology and taxonomic classification.</title>
        <authorList>
            <person name="Goeker M."/>
        </authorList>
    </citation>
    <scope>NUCLEOTIDE SEQUENCE [LARGE SCALE GENOMIC DNA]</scope>
    <source>
        <strain evidence="1 2">DSM 25790</strain>
    </source>
</reference>
<gene>
    <name evidence="1" type="ORF">J2Z81_001831</name>
</gene>
<comment type="caution">
    <text evidence="1">The sequence shown here is derived from an EMBL/GenBank/DDBJ whole genome shotgun (WGS) entry which is preliminary data.</text>
</comment>
<protein>
    <submittedName>
        <fullName evidence="1">Galactose-1-phosphate uridylyltransferase</fullName>
    </submittedName>
</protein>
<accession>A0ABS4S8P9</accession>
<dbReference type="SUPFAM" id="SSF54197">
    <property type="entry name" value="HIT-like"/>
    <property type="match status" value="2"/>
</dbReference>
<evidence type="ECO:0000313" key="1">
    <source>
        <dbReference type="EMBL" id="MBP2257877.1"/>
    </source>
</evidence>
<name>A0ABS4S8P9_9BACI</name>
<dbReference type="RefSeq" id="WP_029268253.1">
    <property type="nucleotide sequence ID" value="NZ_JAGIKX010000015.1"/>
</dbReference>
<keyword evidence="2" id="KW-1185">Reference proteome</keyword>
<dbReference type="InterPro" id="IPR036265">
    <property type="entry name" value="HIT-like_sf"/>
</dbReference>
<organism evidence="1 2">
    <name type="scientific">Virgibacillus alimentarius</name>
    <dbReference type="NCBI Taxonomy" id="698769"/>
    <lineage>
        <taxon>Bacteria</taxon>
        <taxon>Bacillati</taxon>
        <taxon>Bacillota</taxon>
        <taxon>Bacilli</taxon>
        <taxon>Bacillales</taxon>
        <taxon>Bacillaceae</taxon>
        <taxon>Virgibacillus</taxon>
    </lineage>
</organism>
<evidence type="ECO:0000313" key="2">
    <source>
        <dbReference type="Proteomes" id="UP001519294"/>
    </source>
</evidence>
<dbReference type="Gene3D" id="3.30.428.10">
    <property type="entry name" value="HIT-like"/>
    <property type="match status" value="2"/>
</dbReference>
<sequence>MNSLFRKKEEWFTFYDGKGNPIERKTEIRYDPLTEESSRIVFDPGMSLTPPDYTEAAKQTSGKNCPFCPENVHKLTPTFPKEIAENGRISHGQSIVCPNLFPYSKHNGVVIFSEDHYVPLSDFTNSMIKDAFTAAQTYIKQVMTVEKKPLFASINWNYLPYSGGSILHPHLHVIVSESATNYQRLMETKAREFTKTHNKEYFTYLYETEKKEGTRWIGEKGNIAWMHAYAPKAHNDFIAVFPNKISFQDIKEKDWDDFAQGLQAILATLDEQGLASFNMMLNFSKEATPIHARLTPRLTLGDLHTSDINFFQMLQEEPLTYKIPEDIAEKARIHFSNIN</sequence>
<keyword evidence="1" id="KW-0548">Nucleotidyltransferase</keyword>
<keyword evidence="1" id="KW-0808">Transferase</keyword>